<reference evidence="1 2" key="1">
    <citation type="submission" date="2019-05" db="EMBL/GenBank/DDBJ databases">
        <title>Pasteurellaceae isolates from reptiles.</title>
        <authorList>
            <person name="Bojesen A.M."/>
            <person name="Lund E."/>
        </authorList>
    </citation>
    <scope>NUCLEOTIDE SEQUENCE [LARGE SCALE GENOMIC DNA]</scope>
    <source>
        <strain evidence="1 2">ELNT2x</strain>
    </source>
</reference>
<gene>
    <name evidence="1" type="ORF">FHQ21_09300</name>
</gene>
<accession>A0ABY2XT74</accession>
<dbReference type="Proteomes" id="UP000305526">
    <property type="component" value="Unassembled WGS sequence"/>
</dbReference>
<dbReference type="Gene3D" id="3.10.450.530">
    <property type="entry name" value="Ribonuclease toxin, BrnT, of type II toxin-antitoxin system"/>
    <property type="match status" value="1"/>
</dbReference>
<keyword evidence="2" id="KW-1185">Reference proteome</keyword>
<protein>
    <submittedName>
        <fullName evidence="1">BrnT family toxin</fullName>
    </submittedName>
</protein>
<comment type="caution">
    <text evidence="1">The sequence shown here is derived from an EMBL/GenBank/DDBJ whole genome shotgun (WGS) entry which is preliminary data.</text>
</comment>
<evidence type="ECO:0000313" key="1">
    <source>
        <dbReference type="EMBL" id="TNG90426.1"/>
    </source>
</evidence>
<dbReference type="Pfam" id="PF04365">
    <property type="entry name" value="BrnT_toxin"/>
    <property type="match status" value="1"/>
</dbReference>
<name>A0ABY2XT74_9PAST</name>
<sequence length="96" mass="11617">MNLTDVEYNHLKRDNTLQQRGLDFAQAKQVFSGHHFTAEDSRQDYGEIRYITIGMLAERLVVIVWTWRNQKRRIISMRKANEREQQRFKQHLGRSR</sequence>
<dbReference type="InterPro" id="IPR038573">
    <property type="entry name" value="BrnT_sf"/>
</dbReference>
<proteinExistence type="predicted"/>
<organism evidence="1 2">
    <name type="scientific">Testudinibacter aquarius</name>
    <dbReference type="NCBI Taxonomy" id="1524974"/>
    <lineage>
        <taxon>Bacteria</taxon>
        <taxon>Pseudomonadati</taxon>
        <taxon>Pseudomonadota</taxon>
        <taxon>Gammaproteobacteria</taxon>
        <taxon>Pasteurellales</taxon>
        <taxon>Pasteurellaceae</taxon>
        <taxon>Testudinibacter</taxon>
    </lineage>
</organism>
<evidence type="ECO:0000313" key="2">
    <source>
        <dbReference type="Proteomes" id="UP000305526"/>
    </source>
</evidence>
<dbReference type="EMBL" id="VDGV01000081">
    <property type="protein sequence ID" value="TNG90426.1"/>
    <property type="molecule type" value="Genomic_DNA"/>
</dbReference>
<dbReference type="InterPro" id="IPR007460">
    <property type="entry name" value="BrnT_toxin"/>
</dbReference>